<evidence type="ECO:0000313" key="2">
    <source>
        <dbReference type="EMBL" id="CAF5201521.1"/>
    </source>
</evidence>
<gene>
    <name evidence="2" type="ORF">GIL414_LOCUS76750</name>
</gene>
<comment type="caution">
    <text evidence="2">The sequence shown here is derived from an EMBL/GenBank/DDBJ whole genome shotgun (WGS) entry which is preliminary data.</text>
</comment>
<feature type="region of interest" description="Disordered" evidence="1">
    <location>
        <begin position="147"/>
        <end position="193"/>
    </location>
</feature>
<feature type="compositionally biased region" description="Low complexity" evidence="1">
    <location>
        <begin position="153"/>
        <end position="173"/>
    </location>
</feature>
<dbReference type="EMBL" id="CAJOBJ010346062">
    <property type="protein sequence ID" value="CAF5201521.1"/>
    <property type="molecule type" value="Genomic_DNA"/>
</dbReference>
<organism evidence="2 3">
    <name type="scientific">Rotaria magnacalcarata</name>
    <dbReference type="NCBI Taxonomy" id="392030"/>
    <lineage>
        <taxon>Eukaryota</taxon>
        <taxon>Metazoa</taxon>
        <taxon>Spiralia</taxon>
        <taxon>Gnathifera</taxon>
        <taxon>Rotifera</taxon>
        <taxon>Eurotatoria</taxon>
        <taxon>Bdelloidea</taxon>
        <taxon>Philodinida</taxon>
        <taxon>Philodinidae</taxon>
        <taxon>Rotaria</taxon>
    </lineage>
</organism>
<evidence type="ECO:0000256" key="1">
    <source>
        <dbReference type="SAM" id="MobiDB-lite"/>
    </source>
</evidence>
<protein>
    <submittedName>
        <fullName evidence="2">Uncharacterized protein</fullName>
    </submittedName>
</protein>
<dbReference type="Proteomes" id="UP000681720">
    <property type="component" value="Unassembled WGS sequence"/>
</dbReference>
<feature type="region of interest" description="Disordered" evidence="1">
    <location>
        <begin position="72"/>
        <end position="111"/>
    </location>
</feature>
<sequence length="260" mass="28280">SSAPTTAVYHRLTSADKVSTMVKRDLIHDDVHLHDREVEEYMNMAATGRTSKPRKTTSQTINNSTTKSIVLESGSASNSNDSNVSSTSSSSSINNSTNNNNNNNNVGLTNSINKTKNNSTISSQDSRNICDLLLLLYEQERTRSTQLQKQIEQVSRQQRSRNSSGQSHSSESQTGLETPQGPGNGTTSSSRMLSPATWISTTGKDKTSAHIQQNHQTLKFDSSTSINGSPPESQDVGYDFFSEKTCLTGGAKVSLQHNVF</sequence>
<reference evidence="2" key="1">
    <citation type="submission" date="2021-02" db="EMBL/GenBank/DDBJ databases">
        <authorList>
            <person name="Nowell W R."/>
        </authorList>
    </citation>
    <scope>NUCLEOTIDE SEQUENCE</scope>
</reference>
<accession>A0A8S3IIW8</accession>
<proteinExistence type="predicted"/>
<feature type="non-terminal residue" evidence="2">
    <location>
        <position position="1"/>
    </location>
</feature>
<evidence type="ECO:0000313" key="3">
    <source>
        <dbReference type="Proteomes" id="UP000681720"/>
    </source>
</evidence>
<name>A0A8S3IIW8_9BILA</name>
<feature type="compositionally biased region" description="Low complexity" evidence="1">
    <location>
        <begin position="73"/>
        <end position="111"/>
    </location>
</feature>
<dbReference type="AlphaFoldDB" id="A0A8S3IIW8"/>